<dbReference type="Pfam" id="PF17291">
    <property type="entry name" value="M60-like_N"/>
    <property type="match status" value="1"/>
</dbReference>
<dbReference type="Gene3D" id="3.40.390.80">
    <property type="entry name" value="Peptidase M60, enhancin-like domain 2"/>
    <property type="match status" value="1"/>
</dbReference>
<dbReference type="Proteomes" id="UP000516260">
    <property type="component" value="Chromosome 11"/>
</dbReference>
<keyword evidence="3" id="KW-1185">Reference proteome</keyword>
<dbReference type="InterPro" id="IPR051244">
    <property type="entry name" value="TCAF"/>
</dbReference>
<dbReference type="Pfam" id="PF13402">
    <property type="entry name" value="Peptidase_M60"/>
    <property type="match status" value="1"/>
</dbReference>
<dbReference type="GO" id="GO:0044325">
    <property type="term" value="F:transmembrane transporter binding"/>
    <property type="evidence" value="ECO:0007669"/>
    <property type="project" value="TreeGrafter"/>
</dbReference>
<dbReference type="PANTHER" id="PTHR15730">
    <property type="entry name" value="EXPERIMENTAL AUTOIMMUNE PROSTATITIS ANTIGEN 2-RELATED"/>
    <property type="match status" value="1"/>
</dbReference>
<dbReference type="EMBL" id="SWLE01000003">
    <property type="protein sequence ID" value="TNN01336.1"/>
    <property type="molecule type" value="Genomic_DNA"/>
</dbReference>
<gene>
    <name evidence="2" type="ORF">fugu_010718</name>
</gene>
<sequence length="265" mass="29654">MKTYVAFPAELVNKGWKIQIGCHTDYLNHSELKRAACVHEQFPVTSEMMQIWNLWGGLIYLIAPRNAQVDGAEVTVQVAVPAPYYKSGVTTAGDWSRLRTAPSPWAEMEFDNIVITVPSETVRDLERPDELAALWNAIMAAIADLAALPPKLGRKERIVTDVQISHGWMHAGYPIMAFTAAAHELVQERFGWDALKKAFGAYHGMSSYPDDNTGKMNLYAETVSRAVGRNLTGFFRAWGWSIEASTEEKVKNLPPWTDHPMVQYG</sequence>
<organism evidence="2 3">
    <name type="scientific">Takifugu bimaculatus</name>
    <dbReference type="NCBI Taxonomy" id="433685"/>
    <lineage>
        <taxon>Eukaryota</taxon>
        <taxon>Metazoa</taxon>
        <taxon>Chordata</taxon>
        <taxon>Craniata</taxon>
        <taxon>Vertebrata</taxon>
        <taxon>Euteleostomi</taxon>
        <taxon>Actinopterygii</taxon>
        <taxon>Neopterygii</taxon>
        <taxon>Teleostei</taxon>
        <taxon>Neoteleostei</taxon>
        <taxon>Acanthomorphata</taxon>
        <taxon>Eupercaria</taxon>
        <taxon>Tetraodontiformes</taxon>
        <taxon>Tetradontoidea</taxon>
        <taxon>Tetraodontidae</taxon>
        <taxon>Takifugu</taxon>
    </lineage>
</organism>
<protein>
    <recommendedName>
        <fullName evidence="1">Peptidase M60 domain-containing protein</fullName>
    </recommendedName>
</protein>
<reference evidence="2 3" key="1">
    <citation type="submission" date="2019-04" db="EMBL/GenBank/DDBJ databases">
        <title>The sequence and de novo assembly of Takifugu bimaculatus genome using PacBio and Hi-C technologies.</title>
        <authorList>
            <person name="Xu P."/>
            <person name="Liu B."/>
            <person name="Zhou Z."/>
        </authorList>
    </citation>
    <scope>NUCLEOTIDE SEQUENCE [LARGE SCALE GENOMIC DNA]</scope>
    <source>
        <strain evidence="2">TB-2018</strain>
        <tissue evidence="2">Muscle</tissue>
    </source>
</reference>
<proteinExistence type="predicted"/>
<feature type="domain" description="Peptidase M60" evidence="1">
    <location>
        <begin position="1"/>
        <end position="265"/>
    </location>
</feature>
<evidence type="ECO:0000313" key="3">
    <source>
        <dbReference type="Proteomes" id="UP000516260"/>
    </source>
</evidence>
<dbReference type="PROSITE" id="PS51723">
    <property type="entry name" value="PEPTIDASE_M60"/>
    <property type="match status" value="1"/>
</dbReference>
<dbReference type="GO" id="GO:0005886">
    <property type="term" value="C:plasma membrane"/>
    <property type="evidence" value="ECO:0007669"/>
    <property type="project" value="TreeGrafter"/>
</dbReference>
<dbReference type="InterPro" id="IPR031161">
    <property type="entry name" value="Peptidase_M60_dom"/>
</dbReference>
<accession>A0A4Z2CAZ3</accession>
<dbReference type="GO" id="GO:0090314">
    <property type="term" value="P:positive regulation of protein targeting to membrane"/>
    <property type="evidence" value="ECO:0007669"/>
    <property type="project" value="TreeGrafter"/>
</dbReference>
<dbReference type="AlphaFoldDB" id="A0A4Z2CAZ3"/>
<evidence type="ECO:0000259" key="1">
    <source>
        <dbReference type="PROSITE" id="PS51723"/>
    </source>
</evidence>
<dbReference type="InterPro" id="IPR035423">
    <property type="entry name" value="M60-like_N"/>
</dbReference>
<evidence type="ECO:0000313" key="2">
    <source>
        <dbReference type="EMBL" id="TNN01336.1"/>
    </source>
</evidence>
<dbReference type="PANTHER" id="PTHR15730:SF5">
    <property type="entry name" value="SI:CH211-210B2.2-RELATED"/>
    <property type="match status" value="1"/>
</dbReference>
<name>A0A4Z2CAZ3_9TELE</name>
<comment type="caution">
    <text evidence="2">The sequence shown here is derived from an EMBL/GenBank/DDBJ whole genome shotgun (WGS) entry which is preliminary data.</text>
</comment>
<dbReference type="SMART" id="SM01276">
    <property type="entry name" value="M60-like"/>
    <property type="match status" value="1"/>
</dbReference>